<gene>
    <name evidence="7" type="ORF">ACFOHH_14145</name>
</gene>
<reference evidence="8" key="1">
    <citation type="journal article" date="2019" name="Int. J. Syst. Evol. Microbiol.">
        <title>The Global Catalogue of Microorganisms (GCM) 10K type strain sequencing project: providing services to taxonomists for standard genome sequencing and annotation.</title>
        <authorList>
            <consortium name="The Broad Institute Genomics Platform"/>
            <consortium name="The Broad Institute Genome Sequencing Center for Infectious Disease"/>
            <person name="Wu L."/>
            <person name="Ma J."/>
        </authorList>
    </citation>
    <scope>NUCLEOTIDE SEQUENCE [LARGE SCALE GENOMIC DNA]</scope>
    <source>
        <strain evidence="8">KCTC 52677</strain>
    </source>
</reference>
<dbReference type="Proteomes" id="UP001595377">
    <property type="component" value="Unassembled WGS sequence"/>
</dbReference>
<dbReference type="RefSeq" id="WP_257315399.1">
    <property type="nucleotide sequence ID" value="NZ_JANFDG010000011.1"/>
</dbReference>
<keyword evidence="3 5" id="KW-0732">Signal</keyword>
<evidence type="ECO:0000313" key="8">
    <source>
        <dbReference type="Proteomes" id="UP001595377"/>
    </source>
</evidence>
<evidence type="ECO:0000256" key="2">
    <source>
        <dbReference type="ARBA" id="ARBA00022448"/>
    </source>
</evidence>
<dbReference type="SUPFAM" id="SSF53822">
    <property type="entry name" value="Periplasmic binding protein-like I"/>
    <property type="match status" value="1"/>
</dbReference>
<dbReference type="InterPro" id="IPR028081">
    <property type="entry name" value="Leu-bd"/>
</dbReference>
<protein>
    <submittedName>
        <fullName evidence="7">ABC transporter substrate-binding protein</fullName>
    </submittedName>
</protein>
<evidence type="ECO:0000313" key="7">
    <source>
        <dbReference type="EMBL" id="MFC3074247.1"/>
    </source>
</evidence>
<sequence>MTRRRLLVTGAAALAAPAILPRSAFSQQAKTIKIGGAVPLSGPVAYWGHSTAQGFIDGAAVINEAGGVMIGGEPHMLEVISYDTKGEVADSRAATMRLVEQDQCKYVFSQAAASNVGMLQVTEPAGVLSIVACWGYLDLFGKDYPLHFRAEMSDYEQGFAYIPFMQEKYGKDALKTAAFIGPNDQDGTDCHFSYKRLMDYYGITQKAAEFYNWEDTDFYPIVAKTIADRPDFIVTSPSPPGITASIIKAARELGYTGPISSPAASETKTILEVAGEHADGVILPVTNVEPSTDTQKAIEKRFMERFGSFNALAGNYSWWIYSLKAAWEAAGTAEDTRKVAEALAAVELEDTYVGKVKWAGKNSFGVDRQGVYDCFTTTIDKGVAKVEDVRFPALPADY</sequence>
<dbReference type="PANTHER" id="PTHR30483:SF6">
    <property type="entry name" value="PERIPLASMIC BINDING PROTEIN OF ABC TRANSPORTER FOR NATURAL AMINO ACIDS"/>
    <property type="match status" value="1"/>
</dbReference>
<dbReference type="EMBL" id="JBHRSP010000023">
    <property type="protein sequence ID" value="MFC3074247.1"/>
    <property type="molecule type" value="Genomic_DNA"/>
</dbReference>
<dbReference type="InterPro" id="IPR000709">
    <property type="entry name" value="Leu_Ile_Val-bd"/>
</dbReference>
<dbReference type="PRINTS" id="PR00337">
    <property type="entry name" value="LEUILEVALBP"/>
</dbReference>
<comment type="similarity">
    <text evidence="1">Belongs to the leucine-binding protein family.</text>
</comment>
<proteinExistence type="inferred from homology"/>
<dbReference type="InterPro" id="IPR051010">
    <property type="entry name" value="BCAA_transport"/>
</dbReference>
<name>A0ABV7DH51_9HYPH</name>
<evidence type="ECO:0000256" key="1">
    <source>
        <dbReference type="ARBA" id="ARBA00010062"/>
    </source>
</evidence>
<accession>A0ABV7DH51</accession>
<dbReference type="CDD" id="cd06336">
    <property type="entry name" value="PBP1_ABC_ligand_binding-like"/>
    <property type="match status" value="1"/>
</dbReference>
<keyword evidence="2" id="KW-0813">Transport</keyword>
<feature type="signal peptide" evidence="5">
    <location>
        <begin position="1"/>
        <end position="26"/>
    </location>
</feature>
<comment type="caution">
    <text evidence="7">The sequence shown here is derived from an EMBL/GenBank/DDBJ whole genome shotgun (WGS) entry which is preliminary data.</text>
</comment>
<dbReference type="InterPro" id="IPR028082">
    <property type="entry name" value="Peripla_BP_I"/>
</dbReference>
<feature type="chain" id="PRO_5047459875" evidence="5">
    <location>
        <begin position="27"/>
        <end position="398"/>
    </location>
</feature>
<keyword evidence="8" id="KW-1185">Reference proteome</keyword>
<organism evidence="7 8">
    <name type="scientific">Shinella pollutisoli</name>
    <dbReference type="NCBI Taxonomy" id="2250594"/>
    <lineage>
        <taxon>Bacteria</taxon>
        <taxon>Pseudomonadati</taxon>
        <taxon>Pseudomonadota</taxon>
        <taxon>Alphaproteobacteria</taxon>
        <taxon>Hyphomicrobiales</taxon>
        <taxon>Rhizobiaceae</taxon>
        <taxon>Shinella</taxon>
    </lineage>
</organism>
<evidence type="ECO:0000256" key="3">
    <source>
        <dbReference type="ARBA" id="ARBA00022729"/>
    </source>
</evidence>
<keyword evidence="4" id="KW-0029">Amino-acid transport</keyword>
<dbReference type="Gene3D" id="3.40.50.2300">
    <property type="match status" value="2"/>
</dbReference>
<evidence type="ECO:0000256" key="4">
    <source>
        <dbReference type="ARBA" id="ARBA00022970"/>
    </source>
</evidence>
<evidence type="ECO:0000259" key="6">
    <source>
        <dbReference type="Pfam" id="PF13458"/>
    </source>
</evidence>
<dbReference type="Pfam" id="PF13458">
    <property type="entry name" value="Peripla_BP_6"/>
    <property type="match status" value="1"/>
</dbReference>
<dbReference type="PANTHER" id="PTHR30483">
    <property type="entry name" value="LEUCINE-SPECIFIC-BINDING PROTEIN"/>
    <property type="match status" value="1"/>
</dbReference>
<evidence type="ECO:0000256" key="5">
    <source>
        <dbReference type="SAM" id="SignalP"/>
    </source>
</evidence>
<feature type="domain" description="Leucine-binding protein" evidence="6">
    <location>
        <begin position="31"/>
        <end position="372"/>
    </location>
</feature>